<evidence type="ECO:0000313" key="1">
    <source>
        <dbReference type="Proteomes" id="UP000887580"/>
    </source>
</evidence>
<proteinExistence type="predicted"/>
<organism evidence="1 2">
    <name type="scientific">Panagrolaimus sp. PS1159</name>
    <dbReference type="NCBI Taxonomy" id="55785"/>
    <lineage>
        <taxon>Eukaryota</taxon>
        <taxon>Metazoa</taxon>
        <taxon>Ecdysozoa</taxon>
        <taxon>Nematoda</taxon>
        <taxon>Chromadorea</taxon>
        <taxon>Rhabditida</taxon>
        <taxon>Tylenchina</taxon>
        <taxon>Panagrolaimomorpha</taxon>
        <taxon>Panagrolaimoidea</taxon>
        <taxon>Panagrolaimidae</taxon>
        <taxon>Panagrolaimus</taxon>
    </lineage>
</organism>
<dbReference type="WBParaSite" id="PS1159_v2.g7626.t1">
    <property type="protein sequence ID" value="PS1159_v2.g7626.t1"/>
    <property type="gene ID" value="PS1159_v2.g7626"/>
</dbReference>
<dbReference type="Proteomes" id="UP000887580">
    <property type="component" value="Unplaced"/>
</dbReference>
<sequence length="76" mass="8496">MPHIWLTNITATQNQQFPVYSIANNKKLFDINGSEASAWQYVGVYTSALSIIIPPSKSFAIHLSDTYQSMFAIVKS</sequence>
<protein>
    <submittedName>
        <fullName evidence="2">Uncharacterized protein</fullName>
    </submittedName>
</protein>
<name>A0AC35GR24_9BILA</name>
<evidence type="ECO:0000313" key="2">
    <source>
        <dbReference type="WBParaSite" id="PS1159_v2.g7626.t1"/>
    </source>
</evidence>
<accession>A0AC35GR24</accession>
<reference evidence="2" key="1">
    <citation type="submission" date="2022-11" db="UniProtKB">
        <authorList>
            <consortium name="WormBaseParasite"/>
        </authorList>
    </citation>
    <scope>IDENTIFICATION</scope>
</reference>